<protein>
    <submittedName>
        <fullName evidence="1">Phage portal protein</fullName>
    </submittedName>
</protein>
<dbReference type="Pfam" id="PF04860">
    <property type="entry name" value="Phage_portal"/>
    <property type="match status" value="1"/>
</dbReference>
<dbReference type="EMBL" id="JAQLGM010000049">
    <property type="protein sequence ID" value="MDB2001843.1"/>
    <property type="molecule type" value="Genomic_DNA"/>
</dbReference>
<dbReference type="Proteomes" id="UP001300871">
    <property type="component" value="Unassembled WGS sequence"/>
</dbReference>
<accession>A0AAW6AXN8</accession>
<evidence type="ECO:0000313" key="1">
    <source>
        <dbReference type="EMBL" id="MDB2001843.1"/>
    </source>
</evidence>
<dbReference type="AlphaFoldDB" id="A0AAW6AXN8"/>
<gene>
    <name evidence="1" type="ORF">PM006_16720</name>
</gene>
<comment type="caution">
    <text evidence="1">The sequence shown here is derived from an EMBL/GenBank/DDBJ whole genome shotgun (WGS) entry which is preliminary data.</text>
</comment>
<evidence type="ECO:0000313" key="2">
    <source>
        <dbReference type="Proteomes" id="UP001300871"/>
    </source>
</evidence>
<name>A0AAW6AXN8_CLOSY</name>
<proteinExistence type="predicted"/>
<reference evidence="1" key="1">
    <citation type="submission" date="2023-01" db="EMBL/GenBank/DDBJ databases">
        <title>Human gut microbiome strain richness.</title>
        <authorList>
            <person name="Chen-Liaw A."/>
        </authorList>
    </citation>
    <scope>NUCLEOTIDE SEQUENCE</scope>
    <source>
        <strain evidence="1">B1_m1001713B170214d0_201011</strain>
    </source>
</reference>
<dbReference type="InterPro" id="IPR006944">
    <property type="entry name" value="Phage/GTA_portal"/>
</dbReference>
<sequence length="413" mass="46833">MWVPKLFRNAGRSAIYKMITEQGNGFFAWNGKLYESDIVRSCIRPYAKAVGKLVAKHVRNDGKIFEVNKEAYMRFLLEEPNPYMCGQVMQEKVATQLALNNNAFILIVRDPNGVPEQLYPIPAAGVEAKYEGQELHLKFYYLNGKTSEFPYSEIIHLRNDFNDNDLFGDSPKEALTRLMDIVATTDQGLIKAIKNSGVIRWLLKFSSSMRPEDLKSSVQEFVDNYLSVSSSTFGAAGVDSKATAERIEPKDYVPNALQMDNTKKRIYAFFNTNEKIVHANYTEDEWNSYFELVIEPLAGQMSGEYTRKLFSRRERGFGNKIYFDAGNLHCASLSTKLALQAMVDRGALTPNEWRETLNLSPVPDGDKPLRRLDTQTVNQIKGLLENMELNNVKETKEGVLRILKGGENDGETD</sequence>
<organism evidence="1 2">
    <name type="scientific">Clostridium symbiosum</name>
    <name type="common">Bacteroides symbiosus</name>
    <dbReference type="NCBI Taxonomy" id="1512"/>
    <lineage>
        <taxon>Bacteria</taxon>
        <taxon>Bacillati</taxon>
        <taxon>Bacillota</taxon>
        <taxon>Clostridia</taxon>
        <taxon>Lachnospirales</taxon>
        <taxon>Lachnospiraceae</taxon>
        <taxon>Otoolea</taxon>
    </lineage>
</organism>
<dbReference type="RefSeq" id="WP_195321273.1">
    <property type="nucleotide sequence ID" value="NZ_JADMYE010000157.1"/>
</dbReference>